<dbReference type="AlphaFoldDB" id="A0A6A5ZXC7"/>
<dbReference type="RefSeq" id="XP_033517947.1">
    <property type="nucleotide sequence ID" value="XM_033664534.1"/>
</dbReference>
<dbReference type="EMBL" id="ML977526">
    <property type="protein sequence ID" value="KAF2123553.1"/>
    <property type="molecule type" value="Genomic_DNA"/>
</dbReference>
<sequence length="252" mass="29089">MSSPLADSPSEYASPADPPTSADEPSRVALVWTDFGENAGAADWYATSFIPNNAVRLGTQARLAETLEENIFKEIPEIEGKYMATYDIPATISAEELDGIICPAPYELPSAARLDTRCYKEYATWYGGAWREEVRDTRLWVVILWQPHDAYHDEFVDFFREDFAPGMLESADLLRIQIFKLEYASRWENQKHQRMDIGQMYQYITIWEFSSNELPWEILVYLGASEEWRYHVEGQHLVSLREYAVAQPPRLT</sequence>
<evidence type="ECO:0000313" key="3">
    <source>
        <dbReference type="Proteomes" id="UP000799771"/>
    </source>
</evidence>
<evidence type="ECO:0000256" key="1">
    <source>
        <dbReference type="SAM" id="MobiDB-lite"/>
    </source>
</evidence>
<dbReference type="GeneID" id="54404966"/>
<gene>
    <name evidence="2" type="ORF">P153DRAFT_303659</name>
</gene>
<dbReference type="Proteomes" id="UP000799771">
    <property type="component" value="Unassembled WGS sequence"/>
</dbReference>
<accession>A0A6A5ZXC7</accession>
<name>A0A6A5ZXC7_9PLEO</name>
<protein>
    <submittedName>
        <fullName evidence="2">Uncharacterized protein</fullName>
    </submittedName>
</protein>
<proteinExistence type="predicted"/>
<dbReference type="OrthoDB" id="3729777at2759"/>
<keyword evidence="3" id="KW-1185">Reference proteome</keyword>
<evidence type="ECO:0000313" key="2">
    <source>
        <dbReference type="EMBL" id="KAF2123553.1"/>
    </source>
</evidence>
<reference evidence="2" key="1">
    <citation type="journal article" date="2020" name="Stud. Mycol.">
        <title>101 Dothideomycetes genomes: a test case for predicting lifestyles and emergence of pathogens.</title>
        <authorList>
            <person name="Haridas S."/>
            <person name="Albert R."/>
            <person name="Binder M."/>
            <person name="Bloem J."/>
            <person name="Labutti K."/>
            <person name="Salamov A."/>
            <person name="Andreopoulos B."/>
            <person name="Baker S."/>
            <person name="Barry K."/>
            <person name="Bills G."/>
            <person name="Bluhm B."/>
            <person name="Cannon C."/>
            <person name="Castanera R."/>
            <person name="Culley D."/>
            <person name="Daum C."/>
            <person name="Ezra D."/>
            <person name="Gonzalez J."/>
            <person name="Henrissat B."/>
            <person name="Kuo A."/>
            <person name="Liang C."/>
            <person name="Lipzen A."/>
            <person name="Lutzoni F."/>
            <person name="Magnuson J."/>
            <person name="Mondo S."/>
            <person name="Nolan M."/>
            <person name="Ohm R."/>
            <person name="Pangilinan J."/>
            <person name="Park H.-J."/>
            <person name="Ramirez L."/>
            <person name="Alfaro M."/>
            <person name="Sun H."/>
            <person name="Tritt A."/>
            <person name="Yoshinaga Y."/>
            <person name="Zwiers L.-H."/>
            <person name="Turgeon B."/>
            <person name="Goodwin S."/>
            <person name="Spatafora J."/>
            <person name="Crous P."/>
            <person name="Grigoriev I."/>
        </authorList>
    </citation>
    <scope>NUCLEOTIDE SEQUENCE</scope>
    <source>
        <strain evidence="2">CBS 119687</strain>
    </source>
</reference>
<feature type="region of interest" description="Disordered" evidence="1">
    <location>
        <begin position="1"/>
        <end position="25"/>
    </location>
</feature>
<organism evidence="2 3">
    <name type="scientific">Dothidotthia symphoricarpi CBS 119687</name>
    <dbReference type="NCBI Taxonomy" id="1392245"/>
    <lineage>
        <taxon>Eukaryota</taxon>
        <taxon>Fungi</taxon>
        <taxon>Dikarya</taxon>
        <taxon>Ascomycota</taxon>
        <taxon>Pezizomycotina</taxon>
        <taxon>Dothideomycetes</taxon>
        <taxon>Pleosporomycetidae</taxon>
        <taxon>Pleosporales</taxon>
        <taxon>Dothidotthiaceae</taxon>
        <taxon>Dothidotthia</taxon>
    </lineage>
</organism>